<dbReference type="Proteomes" id="UP000763505">
    <property type="component" value="Unassembled WGS sequence"/>
</dbReference>
<dbReference type="SUPFAM" id="SSF53271">
    <property type="entry name" value="PRTase-like"/>
    <property type="match status" value="1"/>
</dbReference>
<evidence type="ECO:0000256" key="1">
    <source>
        <dbReference type="ARBA" id="ARBA00008007"/>
    </source>
</evidence>
<evidence type="ECO:0000313" key="3">
    <source>
        <dbReference type="EMBL" id="HJE20528.1"/>
    </source>
</evidence>
<dbReference type="Pfam" id="PF00156">
    <property type="entry name" value="Pribosyltran"/>
    <property type="match status" value="1"/>
</dbReference>
<organism evidence="3 4">
    <name type="scientific">Aliicoccus persicus</name>
    <dbReference type="NCBI Taxonomy" id="930138"/>
    <lineage>
        <taxon>Bacteria</taxon>
        <taxon>Bacillati</taxon>
        <taxon>Bacillota</taxon>
        <taxon>Bacilli</taxon>
        <taxon>Bacillales</taxon>
        <taxon>Staphylococcaceae</taxon>
        <taxon>Aliicoccus</taxon>
    </lineage>
</organism>
<dbReference type="PANTHER" id="PTHR47505:SF1">
    <property type="entry name" value="DNA UTILIZATION PROTEIN YHGH"/>
    <property type="match status" value="1"/>
</dbReference>
<dbReference type="PANTHER" id="PTHR47505">
    <property type="entry name" value="DNA UTILIZATION PROTEIN YHGH"/>
    <property type="match status" value="1"/>
</dbReference>
<dbReference type="InterPro" id="IPR029057">
    <property type="entry name" value="PRTase-like"/>
</dbReference>
<evidence type="ECO:0000259" key="2">
    <source>
        <dbReference type="Pfam" id="PF00156"/>
    </source>
</evidence>
<evidence type="ECO:0000313" key="4">
    <source>
        <dbReference type="Proteomes" id="UP000763505"/>
    </source>
</evidence>
<gene>
    <name evidence="3" type="ORF">K8V35_09265</name>
</gene>
<dbReference type="AlphaFoldDB" id="A0A921DZE2"/>
<dbReference type="CDD" id="cd06223">
    <property type="entry name" value="PRTases_typeI"/>
    <property type="match status" value="1"/>
</dbReference>
<dbReference type="InterPro" id="IPR051910">
    <property type="entry name" value="ComF/GntX_DNA_util-trans"/>
</dbReference>
<feature type="non-terminal residue" evidence="3">
    <location>
        <position position="224"/>
    </location>
</feature>
<reference evidence="3" key="2">
    <citation type="submission" date="2021-09" db="EMBL/GenBank/DDBJ databases">
        <authorList>
            <person name="Gilroy R."/>
        </authorList>
    </citation>
    <scope>NUCLEOTIDE SEQUENCE</scope>
    <source>
        <strain evidence="3">6019</strain>
    </source>
</reference>
<name>A0A921DZE2_9STAP</name>
<accession>A0A921DZE2</accession>
<feature type="domain" description="Phosphoribosyltransferase" evidence="2">
    <location>
        <begin position="138"/>
        <end position="220"/>
    </location>
</feature>
<dbReference type="Gene3D" id="3.40.50.2020">
    <property type="match status" value="1"/>
</dbReference>
<comment type="caution">
    <text evidence="3">The sequence shown here is derived from an EMBL/GenBank/DDBJ whole genome shotgun (WGS) entry which is preliminary data.</text>
</comment>
<dbReference type="EMBL" id="DYYI01000100">
    <property type="protein sequence ID" value="HJE20528.1"/>
    <property type="molecule type" value="Genomic_DNA"/>
</dbReference>
<dbReference type="InterPro" id="IPR000836">
    <property type="entry name" value="PRTase_dom"/>
</dbReference>
<proteinExistence type="inferred from homology"/>
<sequence>MICLYCHAQLRHHIDIFSLFQKPSVICQTCEKKLLPDRISPTCKRCANKVEEAVERCESCLFLSQSFKHLPNRIYTVFDYNKEVKQLFHRYKFVNDAAMSAVIAQFIKVDFKKYDLVIPIPISNKRLKERTYNQVSLVLDRLNVSYSTILKTNKVKRQSELTKAERLREQQIFFVHESDTERVNEANILLVDDIYTTGITVHQAIQELYAHNCKNIDLLTFSRS</sequence>
<protein>
    <recommendedName>
        <fullName evidence="2">Phosphoribosyltransferase domain-containing protein</fullName>
    </recommendedName>
</protein>
<reference evidence="3" key="1">
    <citation type="journal article" date="2021" name="PeerJ">
        <title>Extensive microbial diversity within the chicken gut microbiome revealed by metagenomics and culture.</title>
        <authorList>
            <person name="Gilroy R."/>
            <person name="Ravi A."/>
            <person name="Getino M."/>
            <person name="Pursley I."/>
            <person name="Horton D.L."/>
            <person name="Alikhan N.F."/>
            <person name="Baker D."/>
            <person name="Gharbi K."/>
            <person name="Hall N."/>
            <person name="Watson M."/>
            <person name="Adriaenssens E.M."/>
            <person name="Foster-Nyarko E."/>
            <person name="Jarju S."/>
            <person name="Secka A."/>
            <person name="Antonio M."/>
            <person name="Oren A."/>
            <person name="Chaudhuri R.R."/>
            <person name="La Ragione R."/>
            <person name="Hildebrand F."/>
            <person name="Pallen M.J."/>
        </authorList>
    </citation>
    <scope>NUCLEOTIDE SEQUENCE</scope>
    <source>
        <strain evidence="3">6019</strain>
    </source>
</reference>
<comment type="similarity">
    <text evidence="1">Belongs to the ComF/GntX family.</text>
</comment>